<reference evidence="19" key="3">
    <citation type="submission" date="2025-09" db="UniProtKB">
        <authorList>
            <consortium name="Ensembl"/>
        </authorList>
    </citation>
    <scope>IDENTIFICATION</scope>
</reference>
<feature type="region of interest" description="Disordered" evidence="16">
    <location>
        <begin position="368"/>
        <end position="387"/>
    </location>
</feature>
<dbReference type="GO" id="GO:0006281">
    <property type="term" value="P:DNA repair"/>
    <property type="evidence" value="ECO:0007669"/>
    <property type="project" value="UniProtKB-KW"/>
</dbReference>
<keyword evidence="8" id="KW-0378">Hydrolase</keyword>
<keyword evidence="5" id="KW-0479">Metal-binding</keyword>
<evidence type="ECO:0000256" key="5">
    <source>
        <dbReference type="ARBA" id="ARBA00022723"/>
    </source>
</evidence>
<accession>A0A8C9VCD0</accession>
<dbReference type="GO" id="GO:0005634">
    <property type="term" value="C:nucleus"/>
    <property type="evidence" value="ECO:0007669"/>
    <property type="project" value="TreeGrafter"/>
</dbReference>
<dbReference type="SMART" id="SM00279">
    <property type="entry name" value="HhH2"/>
    <property type="match status" value="1"/>
</dbReference>
<feature type="domain" description="XPG-I" evidence="17">
    <location>
        <begin position="162"/>
        <end position="232"/>
    </location>
</feature>
<keyword evidence="6" id="KW-0255">Endonuclease</keyword>
<dbReference type="Gene3D" id="1.10.150.20">
    <property type="entry name" value="5' to 3' exonuclease, C-terminal subdomain"/>
    <property type="match status" value="1"/>
</dbReference>
<keyword evidence="10" id="KW-0460">Magnesium</keyword>
<keyword evidence="20" id="KW-1185">Reference proteome</keyword>
<comment type="function">
    <text evidence="14">Structure-specific nuclease with 5'-flap endonuclease and 5'-3' exonuclease activities involved in DNA replication and repair. During DNA replication, cleaves the 5'-overhanging flap structure that is generated by displacement synthesis when DNA polymerase encounters the 5'-end of a downstream Okazaki fragment. It enters the flap from the 5'-end and then tracks to cleave the flap base, leaving a nick for ligation. Also involved in the long patch base excision repair (LP-BER) pathway, by cleaving within the apurinic/apyrimidinic (AP) site-terminated flap. Acts as a genome stabilization factor that prevents flaps from equilibrating into structures that lead to duplications and deletions. Also possesses 5'-3' exonuclease activity on nicked or gapped double-stranded DNA, and exhibits RNase H activity. Also involved in replication and repair of rDNA and in repairing mitochondrial DNA.</text>
</comment>
<dbReference type="Ensembl" id="ENSSFOT00015051588.1">
    <property type="protein sequence ID" value="ENSSFOP00015042138.1"/>
    <property type="gene ID" value="ENSSFOG00015010487.2"/>
</dbReference>
<keyword evidence="3" id="KW-0235">DNA replication</keyword>
<keyword evidence="7" id="KW-0227">DNA damage</keyword>
<dbReference type="GO" id="GO:0003677">
    <property type="term" value="F:DNA binding"/>
    <property type="evidence" value="ECO:0007669"/>
    <property type="project" value="InterPro"/>
</dbReference>
<evidence type="ECO:0000259" key="18">
    <source>
        <dbReference type="SMART" id="SM00485"/>
    </source>
</evidence>
<dbReference type="PANTHER" id="PTHR11081:SF49">
    <property type="entry name" value="FLAP ENDONUCLEASE 1 HOMOLOG-RELATED"/>
    <property type="match status" value="1"/>
</dbReference>
<dbReference type="PRINTS" id="PR00853">
    <property type="entry name" value="XPGRADSUPER"/>
</dbReference>
<dbReference type="InterPro" id="IPR029060">
    <property type="entry name" value="PIN-like_dom_sf"/>
</dbReference>
<evidence type="ECO:0000256" key="15">
    <source>
        <dbReference type="ARBA" id="ARBA00034726"/>
    </source>
</evidence>
<feature type="domain" description="XPG N-terminal" evidence="18">
    <location>
        <begin position="45"/>
        <end position="139"/>
    </location>
</feature>
<evidence type="ECO:0000256" key="1">
    <source>
        <dbReference type="ARBA" id="ARBA00001946"/>
    </source>
</evidence>
<comment type="cofactor">
    <cofactor evidence="1">
        <name>Mg(2+)</name>
        <dbReference type="ChEBI" id="CHEBI:18420"/>
    </cofactor>
</comment>
<evidence type="ECO:0000256" key="16">
    <source>
        <dbReference type="SAM" id="MobiDB-lite"/>
    </source>
</evidence>
<evidence type="ECO:0000256" key="4">
    <source>
        <dbReference type="ARBA" id="ARBA00022722"/>
    </source>
</evidence>
<organism evidence="19 20">
    <name type="scientific">Scleropages formosus</name>
    <name type="common">Asian bonytongue</name>
    <name type="synonym">Osteoglossum formosum</name>
    <dbReference type="NCBI Taxonomy" id="113540"/>
    <lineage>
        <taxon>Eukaryota</taxon>
        <taxon>Metazoa</taxon>
        <taxon>Chordata</taxon>
        <taxon>Craniata</taxon>
        <taxon>Vertebrata</taxon>
        <taxon>Euteleostomi</taxon>
        <taxon>Actinopterygii</taxon>
        <taxon>Neopterygii</taxon>
        <taxon>Teleostei</taxon>
        <taxon>Osteoglossocephala</taxon>
        <taxon>Osteoglossomorpha</taxon>
        <taxon>Osteoglossiformes</taxon>
        <taxon>Osteoglossidae</taxon>
        <taxon>Scleropages</taxon>
    </lineage>
</organism>
<gene>
    <name evidence="19" type="primary">zgc:110269</name>
</gene>
<evidence type="ECO:0000256" key="6">
    <source>
        <dbReference type="ARBA" id="ARBA00022759"/>
    </source>
</evidence>
<dbReference type="Gene3D" id="3.40.50.1010">
    <property type="entry name" value="5'-nuclease"/>
    <property type="match status" value="2"/>
</dbReference>
<dbReference type="GO" id="GO:0017108">
    <property type="term" value="F:5'-flap endonuclease activity"/>
    <property type="evidence" value="ECO:0007669"/>
    <property type="project" value="TreeGrafter"/>
</dbReference>
<evidence type="ECO:0000256" key="2">
    <source>
        <dbReference type="ARBA" id="ARBA00022553"/>
    </source>
</evidence>
<reference evidence="19" key="2">
    <citation type="submission" date="2025-08" db="UniProtKB">
        <authorList>
            <consortium name="Ensembl"/>
        </authorList>
    </citation>
    <scope>IDENTIFICATION</scope>
</reference>
<dbReference type="InterPro" id="IPR036279">
    <property type="entry name" value="5-3_exonuclease_C_sf"/>
</dbReference>
<dbReference type="SUPFAM" id="SSF88723">
    <property type="entry name" value="PIN domain-like"/>
    <property type="match status" value="1"/>
</dbReference>
<dbReference type="PROSITE" id="PS00841">
    <property type="entry name" value="XPG_1"/>
    <property type="match status" value="1"/>
</dbReference>
<dbReference type="Proteomes" id="UP000694397">
    <property type="component" value="Chromosome 23"/>
</dbReference>
<sequence length="387" mass="44246">MVSWSVVIRQRCKWRHRTEGASSCAVCATASLSHKNKETASLATMGISKLAELIRSDAPNAISYKKTGDYSGKVIALDTSIILSQFRSAVPQLGKLSHLTGLFFRTLHFLEHDIKPVFVFDGTPPAQKKNELEKRAKTAGYTGSYIKGKDSPHIQDCKRILQLLGVPCIQAPGDGEAFCAQLVKEGKVHAVASEDMDTMPFGSELLIRQFDAKKEGDVMEYSLSKLLDILQLTHKEFVDLCILLGCDYCEKIQGLGPRRALKLIQQYKTIEDVVLHVNRKTHPIPVSWKYQEARRLFLETQQSDQPDLIWTEPNEEELVHFLCEEKHINVSRVRGRMQKFHKMLQERRKEREENSKQARMEDFFRVTRRRQSLMEGQGPSNKKARYQ</sequence>
<keyword evidence="12" id="KW-0234">DNA repair</keyword>
<dbReference type="GO" id="GO:0030145">
    <property type="term" value="F:manganese ion binding"/>
    <property type="evidence" value="ECO:0007669"/>
    <property type="project" value="TreeGrafter"/>
</dbReference>
<evidence type="ECO:0000313" key="20">
    <source>
        <dbReference type="Proteomes" id="UP000694397"/>
    </source>
</evidence>
<evidence type="ECO:0000256" key="13">
    <source>
        <dbReference type="ARBA" id="ARBA00023242"/>
    </source>
</evidence>
<keyword evidence="4" id="KW-0540">Nuclease</keyword>
<reference evidence="19 20" key="1">
    <citation type="submission" date="2019-04" db="EMBL/GenBank/DDBJ databases">
        <authorList>
            <consortium name="Wellcome Sanger Institute Data Sharing"/>
        </authorList>
    </citation>
    <scope>NUCLEOTIDE SEQUENCE [LARGE SCALE GENOMIC DNA]</scope>
</reference>
<dbReference type="SUPFAM" id="SSF47807">
    <property type="entry name" value="5' to 3' exonuclease, C-terminal subdomain"/>
    <property type="match status" value="1"/>
</dbReference>
<evidence type="ECO:0000256" key="7">
    <source>
        <dbReference type="ARBA" id="ARBA00022763"/>
    </source>
</evidence>
<keyword evidence="11" id="KW-0496">Mitochondrion</keyword>
<evidence type="ECO:0000256" key="9">
    <source>
        <dbReference type="ARBA" id="ARBA00022839"/>
    </source>
</evidence>
<evidence type="ECO:0000256" key="10">
    <source>
        <dbReference type="ARBA" id="ARBA00022842"/>
    </source>
</evidence>
<dbReference type="InterPro" id="IPR006084">
    <property type="entry name" value="XPG/Rad2"/>
</dbReference>
<evidence type="ECO:0000256" key="3">
    <source>
        <dbReference type="ARBA" id="ARBA00022705"/>
    </source>
</evidence>
<dbReference type="InterPro" id="IPR019974">
    <property type="entry name" value="XPG_CS"/>
</dbReference>
<dbReference type="InterPro" id="IPR006086">
    <property type="entry name" value="XPG-I_dom"/>
</dbReference>
<evidence type="ECO:0000256" key="8">
    <source>
        <dbReference type="ARBA" id="ARBA00022801"/>
    </source>
</evidence>
<dbReference type="SMART" id="SM00485">
    <property type="entry name" value="XPGN"/>
    <property type="match status" value="1"/>
</dbReference>
<dbReference type="OrthoDB" id="1937206at2759"/>
<comment type="similarity">
    <text evidence="15">Belongs to the XPG/RAD2 endonuclease family. FEN1 subfamily.</text>
</comment>
<dbReference type="GO" id="GO:0008409">
    <property type="term" value="F:5'-3' exonuclease activity"/>
    <property type="evidence" value="ECO:0007669"/>
    <property type="project" value="TreeGrafter"/>
</dbReference>
<dbReference type="Pfam" id="PF00867">
    <property type="entry name" value="XPG_I"/>
    <property type="match status" value="1"/>
</dbReference>
<evidence type="ECO:0000256" key="14">
    <source>
        <dbReference type="ARBA" id="ARBA00029382"/>
    </source>
</evidence>
<keyword evidence="13" id="KW-0539">Nucleus</keyword>
<keyword evidence="9" id="KW-0269">Exonuclease</keyword>
<protein>
    <submittedName>
        <fullName evidence="19">Zgc:110269</fullName>
    </submittedName>
</protein>
<keyword evidence="2" id="KW-0597">Phosphoprotein</keyword>
<dbReference type="CDD" id="cd09907">
    <property type="entry name" value="H3TH_FEN1-Euk"/>
    <property type="match status" value="1"/>
</dbReference>
<dbReference type="GO" id="GO:0006260">
    <property type="term" value="P:DNA replication"/>
    <property type="evidence" value="ECO:0007669"/>
    <property type="project" value="UniProtKB-KW"/>
</dbReference>
<dbReference type="AlphaFoldDB" id="A0A8C9VCD0"/>
<dbReference type="GeneTree" id="ENSGT00940000155807"/>
<dbReference type="FunFam" id="1.10.150.20:FF:000009">
    <property type="entry name" value="Flap endonuclease 1"/>
    <property type="match status" value="1"/>
</dbReference>
<dbReference type="PANTHER" id="PTHR11081">
    <property type="entry name" value="FLAP ENDONUCLEASE FAMILY MEMBER"/>
    <property type="match status" value="1"/>
</dbReference>
<proteinExistence type="inferred from homology"/>
<name>A0A8C9VCD0_SCLFO</name>
<dbReference type="InterPro" id="IPR006085">
    <property type="entry name" value="XPG_DNA_repair_N"/>
</dbReference>
<evidence type="ECO:0000259" key="17">
    <source>
        <dbReference type="SMART" id="SM00484"/>
    </source>
</evidence>
<dbReference type="GO" id="GO:0000287">
    <property type="term" value="F:magnesium ion binding"/>
    <property type="evidence" value="ECO:0007669"/>
    <property type="project" value="TreeGrafter"/>
</dbReference>
<dbReference type="Pfam" id="PF00752">
    <property type="entry name" value="XPG_N"/>
    <property type="match status" value="1"/>
</dbReference>
<dbReference type="InterPro" id="IPR008918">
    <property type="entry name" value="HhH2"/>
</dbReference>
<evidence type="ECO:0000313" key="19">
    <source>
        <dbReference type="Ensembl" id="ENSSFOP00015042138.1"/>
    </source>
</evidence>
<evidence type="ECO:0000256" key="12">
    <source>
        <dbReference type="ARBA" id="ARBA00023204"/>
    </source>
</evidence>
<dbReference type="GeneID" id="108933391"/>
<evidence type="ECO:0000256" key="11">
    <source>
        <dbReference type="ARBA" id="ARBA00023128"/>
    </source>
</evidence>
<dbReference type="SMART" id="SM00484">
    <property type="entry name" value="XPGI"/>
    <property type="match status" value="1"/>
</dbReference>
<dbReference type="GO" id="GO:0004523">
    <property type="term" value="F:RNA-DNA hybrid ribonuclease activity"/>
    <property type="evidence" value="ECO:0007669"/>
    <property type="project" value="TreeGrafter"/>
</dbReference>
<dbReference type="KEGG" id="sfm:108933391"/>